<name>A0A9X4BWG0_9XANT</name>
<accession>A0A9X4BWG0</accession>
<evidence type="ECO:0000313" key="1">
    <source>
        <dbReference type="EMBL" id="MDC8640814.1"/>
    </source>
</evidence>
<sequence>MTQFSVPVYEYKSVRPGAPVTPQHPNFVLNDRQLVIATVRAILTIGAGKPARKLTAAIVWPMLRFMLDWSAAPNIQLAPHFSKNVRDFSFTSRIGELAQGASCAYWKWARGYAWICDFGPWAAGLNPTLPTGKMPDFVMFNAHTGDLAIMEAKGTGGHDYKGLMSKALQQCGAALVKNQFHRGYGSVLTLDRKAVATGRAELHLRDPNVDSGVSEWTAYEVFRRSYASWFDLTGQQDMAAWCRQYVRDPAEAAATYALAFVDKVQQNDSIGWIVADSVLPALGFDRSRTQFSVDPAVLRALRDFDIFKKREWLSAIHAGIEKNKISFPDGTIIKVR</sequence>
<reference evidence="1" key="2">
    <citation type="submission" date="2022-08" db="EMBL/GenBank/DDBJ databases">
        <authorList>
            <person name="Iruegas-Bocardo F."/>
            <person name="Weisberg A.J."/>
            <person name="Riutta E.R."/>
            <person name="Kilday K."/>
            <person name="Bonkowski J.C."/>
            <person name="Creswell T."/>
            <person name="Daughtrey M.L."/>
            <person name="Rane K."/>
            <person name="Grunwald N.J."/>
            <person name="Chang J.H."/>
            <person name="Putnam M.L."/>
        </authorList>
    </citation>
    <scope>NUCLEOTIDE SEQUENCE</scope>
    <source>
        <strain evidence="1">22-338</strain>
    </source>
</reference>
<gene>
    <name evidence="1" type="ORF">NY667_24330</name>
</gene>
<dbReference type="Proteomes" id="UP001140230">
    <property type="component" value="Unassembled WGS sequence"/>
</dbReference>
<organism evidence="1 2">
    <name type="scientific">Xanthomonas hortorum pv. hederae</name>
    <dbReference type="NCBI Taxonomy" id="453603"/>
    <lineage>
        <taxon>Bacteria</taxon>
        <taxon>Pseudomonadati</taxon>
        <taxon>Pseudomonadota</taxon>
        <taxon>Gammaproteobacteria</taxon>
        <taxon>Lysobacterales</taxon>
        <taxon>Lysobacteraceae</taxon>
        <taxon>Xanthomonas</taxon>
    </lineage>
</organism>
<protein>
    <submittedName>
        <fullName evidence="1">Uncharacterized protein</fullName>
    </submittedName>
</protein>
<evidence type="ECO:0000313" key="2">
    <source>
        <dbReference type="Proteomes" id="UP001140230"/>
    </source>
</evidence>
<comment type="caution">
    <text evidence="1">The sequence shown here is derived from an EMBL/GenBank/DDBJ whole genome shotgun (WGS) entry which is preliminary data.</text>
</comment>
<reference evidence="1" key="1">
    <citation type="journal article" date="2022" name="Phytopathology">
        <title>Whole genome sequencing-based tracing of a 2022 introduction and outbreak of Xanthomonas hortorum pv. pelargonii.</title>
        <authorList>
            <person name="Iruegas Bocardo F."/>
            <person name="Weisberg A.J."/>
            <person name="Riutta E.R."/>
            <person name="Kilday K.B."/>
            <person name="Bonkowski J.C."/>
            <person name="Creswell T.C."/>
            <person name="Daughtrey M."/>
            <person name="Rane K.K."/>
            <person name="Grunwald N.J."/>
            <person name="Chang J.H."/>
            <person name="Putnam M."/>
        </authorList>
    </citation>
    <scope>NUCLEOTIDE SEQUENCE</scope>
    <source>
        <strain evidence="1">22-338</strain>
    </source>
</reference>
<dbReference type="AlphaFoldDB" id="A0A9X4BWG0"/>
<dbReference type="RefSeq" id="WP_146094750.1">
    <property type="nucleotide sequence ID" value="NZ_CP168178.1"/>
</dbReference>
<proteinExistence type="predicted"/>
<dbReference type="EMBL" id="JANWTP010000193">
    <property type="protein sequence ID" value="MDC8640814.1"/>
    <property type="molecule type" value="Genomic_DNA"/>
</dbReference>